<dbReference type="GO" id="GO:0007032">
    <property type="term" value="P:endosome organization"/>
    <property type="evidence" value="ECO:0007669"/>
    <property type="project" value="TreeGrafter"/>
</dbReference>
<name>A0AA36CQM9_9BILA</name>
<evidence type="ECO:0000256" key="4">
    <source>
        <dbReference type="PROSITE-ProRule" id="PRU00091"/>
    </source>
</evidence>
<dbReference type="PANTHER" id="PTHR46280">
    <property type="entry name" value="PLECKSTRIN HOMOLOGY DOMAIN-CONTAINING FAMILY F MEMBER 2-RELATED"/>
    <property type="match status" value="1"/>
</dbReference>
<dbReference type="InterPro" id="IPR013083">
    <property type="entry name" value="Znf_RING/FYVE/PHD"/>
</dbReference>
<dbReference type="GO" id="GO:0035091">
    <property type="term" value="F:phosphatidylinositol binding"/>
    <property type="evidence" value="ECO:0007669"/>
    <property type="project" value="TreeGrafter"/>
</dbReference>
<keyword evidence="9" id="KW-1185">Reference proteome</keyword>
<dbReference type="CDD" id="cd01218">
    <property type="entry name" value="PH_Phafin2-like"/>
    <property type="match status" value="1"/>
</dbReference>
<dbReference type="InterPro" id="IPR037871">
    <property type="entry name" value="PH_Phafin"/>
</dbReference>
<dbReference type="GO" id="GO:0008270">
    <property type="term" value="F:zinc ion binding"/>
    <property type="evidence" value="ECO:0007669"/>
    <property type="project" value="UniProtKB-KW"/>
</dbReference>
<feature type="compositionally biased region" description="Acidic residues" evidence="5">
    <location>
        <begin position="230"/>
        <end position="244"/>
    </location>
</feature>
<dbReference type="InterPro" id="IPR011011">
    <property type="entry name" value="Znf_FYVE_PHD"/>
</dbReference>
<evidence type="ECO:0000313" key="8">
    <source>
        <dbReference type="EMBL" id="CAJ0572432.1"/>
    </source>
</evidence>
<gene>
    <name evidence="8" type="ORF">MSPICULIGERA_LOCUS10819</name>
</gene>
<dbReference type="AlphaFoldDB" id="A0AA36CQM9"/>
<reference evidence="8" key="1">
    <citation type="submission" date="2023-06" db="EMBL/GenBank/DDBJ databases">
        <authorList>
            <person name="Delattre M."/>
        </authorList>
    </citation>
    <scope>NUCLEOTIDE SEQUENCE</scope>
    <source>
        <strain evidence="8">AF72</strain>
    </source>
</reference>
<keyword evidence="1" id="KW-0479">Metal-binding</keyword>
<accession>A0AA36CQM9</accession>
<dbReference type="Proteomes" id="UP001177023">
    <property type="component" value="Unassembled WGS sequence"/>
</dbReference>
<dbReference type="InterPro" id="IPR011993">
    <property type="entry name" value="PH-like_dom_sf"/>
</dbReference>
<dbReference type="GO" id="GO:0005769">
    <property type="term" value="C:early endosome"/>
    <property type="evidence" value="ECO:0007669"/>
    <property type="project" value="TreeGrafter"/>
</dbReference>
<comment type="caution">
    <text evidence="8">The sequence shown here is derived from an EMBL/GenBank/DDBJ whole genome shotgun (WGS) entry which is preliminary data.</text>
</comment>
<dbReference type="InterPro" id="IPR017455">
    <property type="entry name" value="Znf_FYVE-rel"/>
</dbReference>
<sequence length="259" mass="28713">MVDRLANSEVNDRRISNVESCFGTSGQRLRVPGRVLVGEGVLVKVCRKDSKQRQFFLFNDVLVYGSIVISKKRYNKQHILPIVHLKMEDLSDDGRLKNGWLIKSPSKSFAVYAATPLEKQEWMMHIDSAIKNMQAGNTQGSPATAPVWIPDNDASKCMVCERTQFNLIQRRHHCRNCGAVVCGGCSSHSYQLSSVGKRPVRVCDRCFNKLIAGKANNPNVGPPSDQLPAGEDDSESSGDSDQESEPAVQTTAPTFYPER</sequence>
<dbReference type="InterPro" id="IPR000306">
    <property type="entry name" value="Znf_FYVE"/>
</dbReference>
<evidence type="ECO:0000256" key="1">
    <source>
        <dbReference type="ARBA" id="ARBA00022723"/>
    </source>
</evidence>
<keyword evidence="3" id="KW-0862">Zinc</keyword>
<feature type="domain" description="FYVE-type" evidence="7">
    <location>
        <begin position="151"/>
        <end position="211"/>
    </location>
</feature>
<evidence type="ECO:0000313" key="9">
    <source>
        <dbReference type="Proteomes" id="UP001177023"/>
    </source>
</evidence>
<dbReference type="SMART" id="SM00064">
    <property type="entry name" value="FYVE"/>
    <property type="match status" value="1"/>
</dbReference>
<evidence type="ECO:0000259" key="7">
    <source>
        <dbReference type="PROSITE" id="PS50178"/>
    </source>
</evidence>
<dbReference type="InterPro" id="IPR001849">
    <property type="entry name" value="PH_domain"/>
</dbReference>
<dbReference type="SMART" id="SM00233">
    <property type="entry name" value="PH"/>
    <property type="match status" value="1"/>
</dbReference>
<dbReference type="SUPFAM" id="SSF50729">
    <property type="entry name" value="PH domain-like"/>
    <property type="match status" value="1"/>
</dbReference>
<dbReference type="SUPFAM" id="SSF57903">
    <property type="entry name" value="FYVE/PHD zinc finger"/>
    <property type="match status" value="1"/>
</dbReference>
<dbReference type="Gene3D" id="3.30.40.10">
    <property type="entry name" value="Zinc/RING finger domain, C3HC4 (zinc finger)"/>
    <property type="match status" value="1"/>
</dbReference>
<dbReference type="Gene3D" id="2.30.29.30">
    <property type="entry name" value="Pleckstrin-homology domain (PH domain)/Phosphotyrosine-binding domain (PTB)"/>
    <property type="match status" value="1"/>
</dbReference>
<protein>
    <recommendedName>
        <fullName evidence="10">Pleckstrin homology domain-containing family F member 2</fullName>
    </recommendedName>
</protein>
<dbReference type="PROSITE" id="PS50178">
    <property type="entry name" value="ZF_FYVE"/>
    <property type="match status" value="1"/>
</dbReference>
<dbReference type="FunFam" id="2.30.29.30:FF:000167">
    <property type="entry name" value="Pleckstrin homology domain-containing family F member 2"/>
    <property type="match status" value="1"/>
</dbReference>
<dbReference type="InterPro" id="IPR051765">
    <property type="entry name" value="PH_domain-containing_F"/>
</dbReference>
<evidence type="ECO:0000256" key="2">
    <source>
        <dbReference type="ARBA" id="ARBA00022771"/>
    </source>
</evidence>
<dbReference type="PROSITE" id="PS50003">
    <property type="entry name" value="PH_DOMAIN"/>
    <property type="match status" value="1"/>
</dbReference>
<keyword evidence="2 4" id="KW-0863">Zinc-finger</keyword>
<dbReference type="Pfam" id="PF22697">
    <property type="entry name" value="SOS1_NGEF_PH"/>
    <property type="match status" value="1"/>
</dbReference>
<feature type="domain" description="PH" evidence="6">
    <location>
        <begin position="35"/>
        <end position="131"/>
    </location>
</feature>
<dbReference type="PANTHER" id="PTHR46280:SF3">
    <property type="entry name" value="PLECKSTRIN HOMOLOGY DOMAIN-CONTAINING FAMILY F MEMBER 1 HOMOLOG"/>
    <property type="match status" value="1"/>
</dbReference>
<feature type="non-terminal residue" evidence="8">
    <location>
        <position position="1"/>
    </location>
</feature>
<feature type="region of interest" description="Disordered" evidence="5">
    <location>
        <begin position="214"/>
        <end position="259"/>
    </location>
</feature>
<dbReference type="Pfam" id="PF01363">
    <property type="entry name" value="FYVE"/>
    <property type="match status" value="1"/>
</dbReference>
<dbReference type="InterPro" id="IPR055251">
    <property type="entry name" value="SOS1_NGEF_PH"/>
</dbReference>
<evidence type="ECO:0008006" key="10">
    <source>
        <dbReference type="Google" id="ProtNLM"/>
    </source>
</evidence>
<dbReference type="GO" id="GO:0008333">
    <property type="term" value="P:endosome to lysosome transport"/>
    <property type="evidence" value="ECO:0007669"/>
    <property type="project" value="TreeGrafter"/>
</dbReference>
<evidence type="ECO:0000259" key="6">
    <source>
        <dbReference type="PROSITE" id="PS50003"/>
    </source>
</evidence>
<dbReference type="EMBL" id="CATQJA010002598">
    <property type="protein sequence ID" value="CAJ0572432.1"/>
    <property type="molecule type" value="Genomic_DNA"/>
</dbReference>
<proteinExistence type="predicted"/>
<evidence type="ECO:0000256" key="3">
    <source>
        <dbReference type="ARBA" id="ARBA00022833"/>
    </source>
</evidence>
<organism evidence="8 9">
    <name type="scientific">Mesorhabditis spiculigera</name>
    <dbReference type="NCBI Taxonomy" id="96644"/>
    <lineage>
        <taxon>Eukaryota</taxon>
        <taxon>Metazoa</taxon>
        <taxon>Ecdysozoa</taxon>
        <taxon>Nematoda</taxon>
        <taxon>Chromadorea</taxon>
        <taxon>Rhabditida</taxon>
        <taxon>Rhabditina</taxon>
        <taxon>Rhabditomorpha</taxon>
        <taxon>Rhabditoidea</taxon>
        <taxon>Rhabditidae</taxon>
        <taxon>Mesorhabditinae</taxon>
        <taxon>Mesorhabditis</taxon>
    </lineage>
</organism>
<evidence type="ECO:0000256" key="5">
    <source>
        <dbReference type="SAM" id="MobiDB-lite"/>
    </source>
</evidence>